<evidence type="ECO:0000256" key="10">
    <source>
        <dbReference type="ARBA" id="ARBA00022853"/>
    </source>
</evidence>
<keyword evidence="3 23" id="KW-0813">Transport</keyword>
<evidence type="ECO:0000259" key="25">
    <source>
        <dbReference type="PROSITE" id="PS51037"/>
    </source>
</evidence>
<evidence type="ECO:0000256" key="1">
    <source>
        <dbReference type="ARBA" id="ARBA00004448"/>
    </source>
</evidence>
<comment type="function">
    <text evidence="18">Chromatin reader component of the NuA4 histone acetyltransferase (HAT) complex, a complex involved in transcriptional activation of select genes principally by acetylation of nucleosomal histones H4 and H2A. Specifically recognizes and binds acylated histone H3, with a preference for histone H3 diacetylated at 'Lys-18' and 'Lys-27' (H3K18ac and H3K27ac) or histone H3 diacetylated at 'Lys-14' and 'Lys-27' (H3K14ac and H3K27ac). Also able to recognize and bind crotonylated histone H3. May also recognize and bind histone H3 succinylated at 'Lys-122' (H3K122succ); additional evidences are however required to confirm this result in vivo. Plays a key role in histone variant H2AZ1/H2A.Z deposition into specific chromatin regions: recognizes and binds H3K14ac and H3K27ac on the promoters of actively transcribed genes and recruits NuA4-related complex to deposit H2AZ1/H2A.Z. H2AZ1/H2A.Z deposition is required for maintenance of embryonic stem cell.</text>
</comment>
<dbReference type="STRING" id="94128.A0A2A3EMP5"/>
<dbReference type="PANTHER" id="PTHR45928">
    <property type="entry name" value="RE38146P"/>
    <property type="match status" value="1"/>
</dbReference>
<dbReference type="CDD" id="cd16909">
    <property type="entry name" value="YEATS_GAS41_like"/>
    <property type="match status" value="1"/>
</dbReference>
<evidence type="ECO:0000313" key="27">
    <source>
        <dbReference type="Proteomes" id="UP000242457"/>
    </source>
</evidence>
<keyword evidence="7" id="KW-0677">Repeat</keyword>
<evidence type="ECO:0000256" key="8">
    <source>
        <dbReference type="ARBA" id="ARBA00022792"/>
    </source>
</evidence>
<evidence type="ECO:0000313" key="26">
    <source>
        <dbReference type="EMBL" id="PBC32542.1"/>
    </source>
</evidence>
<comment type="subunit">
    <text evidence="19">Component of numerous complexes with chromatin remodeling and histone acetyltransferase activity. Component of the NuA4 histone acetyltransferase complex which contains the catalytic subunit KAT5/TIP60 and the subunits EP400, TRRAP/PAF400, BRD8/SMAP, EPC1, DMAP1/DNMAP1, RUVBL1/TIP49, RUVBL2, ING3, actin, ACTL6A/BAF53A, MORF4L1/MRG15, MORF4L2/MRGX, MRGBP, YEATS4/GAS41, VPS72/YL1 and MEAF6. The NuA4 complex interacts with MYC and the adenovirus E1A protein. Component of a NuA4-related complex which contains EP400, TRRAP/PAF400, SRCAP, BRD8/SMAP, EPC1, DMAP1/DNMAP1, RUVBL1/TIP49, RUVBL2, actin, ACTL6A/BAF53A, VPS72 and YEATS4/GAS41. Interacts with MLLT10/AF10. Also interacts with the SWI/SNF component SMARCB1/BAF47, TACC1 and TACC2, and the nuclear matrix protein NUMA1.</text>
</comment>
<evidence type="ECO:0000256" key="23">
    <source>
        <dbReference type="RuleBase" id="RU000488"/>
    </source>
</evidence>
<gene>
    <name evidence="26" type="ORF">APICC_05284</name>
</gene>
<dbReference type="GO" id="GO:0006325">
    <property type="term" value="P:chromatin organization"/>
    <property type="evidence" value="ECO:0007669"/>
    <property type="project" value="UniProtKB-KW"/>
</dbReference>
<keyword evidence="17 22" id="KW-0539">Nucleus</keyword>
<keyword evidence="9" id="KW-0832">Ubl conjugation</keyword>
<dbReference type="Pfam" id="PF00153">
    <property type="entry name" value="Mito_carr"/>
    <property type="match status" value="3"/>
</dbReference>
<evidence type="ECO:0000256" key="9">
    <source>
        <dbReference type="ARBA" id="ARBA00022843"/>
    </source>
</evidence>
<evidence type="ECO:0000256" key="17">
    <source>
        <dbReference type="ARBA" id="ARBA00023242"/>
    </source>
</evidence>
<dbReference type="InterPro" id="IPR051508">
    <property type="entry name" value="Mito_Carrier_Antiporter"/>
</dbReference>
<evidence type="ECO:0000256" key="18">
    <source>
        <dbReference type="ARBA" id="ARBA00057736"/>
    </source>
</evidence>
<evidence type="ECO:0000256" key="4">
    <source>
        <dbReference type="ARBA" id="ARBA00022499"/>
    </source>
</evidence>
<evidence type="ECO:0000256" key="16">
    <source>
        <dbReference type="ARBA" id="ARBA00023163"/>
    </source>
</evidence>
<evidence type="ECO:0000256" key="2">
    <source>
        <dbReference type="ARBA" id="ARBA00006375"/>
    </source>
</evidence>
<evidence type="ECO:0000256" key="20">
    <source>
        <dbReference type="ARBA" id="ARBA00068331"/>
    </source>
</evidence>
<feature type="coiled-coil region" evidence="24">
    <location>
        <begin position="194"/>
        <end position="221"/>
    </location>
</feature>
<feature type="repeat" description="Solcar" evidence="21">
    <location>
        <begin position="432"/>
        <end position="523"/>
    </location>
</feature>
<dbReference type="InterPro" id="IPR023395">
    <property type="entry name" value="MCP_dom_sf"/>
</dbReference>
<dbReference type="Gene3D" id="1.50.40.10">
    <property type="entry name" value="Mitochondrial carrier domain"/>
    <property type="match status" value="1"/>
</dbReference>
<keyword evidence="27" id="KW-1185">Reference proteome</keyword>
<dbReference type="PROSITE" id="PS50920">
    <property type="entry name" value="SOLCAR"/>
    <property type="match status" value="3"/>
</dbReference>
<dbReference type="SUPFAM" id="SSF103506">
    <property type="entry name" value="Mitochondrial carrier"/>
    <property type="match status" value="1"/>
</dbReference>
<keyword evidence="14" id="KW-0496">Mitochondrion</keyword>
<proteinExistence type="inferred from homology"/>
<comment type="similarity">
    <text evidence="2 23">Belongs to the mitochondrial carrier (TC 2.A.29) family.</text>
</comment>
<keyword evidence="12" id="KW-0805">Transcription regulation</keyword>
<reference evidence="26 27" key="1">
    <citation type="submission" date="2014-07" db="EMBL/GenBank/DDBJ databases">
        <title>Genomic and transcriptomic analysis on Apis cerana provide comprehensive insights into honey bee biology.</title>
        <authorList>
            <person name="Diao Q."/>
            <person name="Sun L."/>
            <person name="Zheng H."/>
            <person name="Zheng H."/>
            <person name="Xu S."/>
            <person name="Wang S."/>
            <person name="Zeng Z."/>
            <person name="Hu F."/>
            <person name="Su S."/>
            <person name="Wu J."/>
        </authorList>
    </citation>
    <scope>NUCLEOTIDE SEQUENCE [LARGE SCALE GENOMIC DNA]</scope>
    <source>
        <tissue evidence="26">Pupae without intestine</tissue>
    </source>
</reference>
<dbReference type="Pfam" id="PF03366">
    <property type="entry name" value="YEATS"/>
    <property type="match status" value="1"/>
</dbReference>
<evidence type="ECO:0000256" key="19">
    <source>
        <dbReference type="ARBA" id="ARBA00064752"/>
    </source>
</evidence>
<comment type="subcellular location">
    <subcellularLocation>
        <location evidence="1">Mitochondrion inner membrane</location>
        <topology evidence="1">Multi-pass membrane protein</topology>
    </subcellularLocation>
    <subcellularLocation>
        <location evidence="22">Nucleus</location>
    </subcellularLocation>
</comment>
<evidence type="ECO:0000256" key="24">
    <source>
        <dbReference type="SAM" id="Coils"/>
    </source>
</evidence>
<dbReference type="OrthoDB" id="6703404at2759"/>
<evidence type="ECO:0000256" key="7">
    <source>
        <dbReference type="ARBA" id="ARBA00022737"/>
    </source>
</evidence>
<keyword evidence="15 21" id="KW-0472">Membrane</keyword>
<dbReference type="GO" id="GO:0005654">
    <property type="term" value="C:nucleoplasm"/>
    <property type="evidence" value="ECO:0007669"/>
    <property type="project" value="UniProtKB-ARBA"/>
</dbReference>
<evidence type="ECO:0000256" key="14">
    <source>
        <dbReference type="ARBA" id="ARBA00023128"/>
    </source>
</evidence>
<dbReference type="InterPro" id="IPR018108">
    <property type="entry name" value="MCP_transmembrane"/>
</dbReference>
<dbReference type="Gene3D" id="2.60.40.1970">
    <property type="entry name" value="YEATS domain"/>
    <property type="match status" value="1"/>
</dbReference>
<sequence>MMATTNEFGPDSGGRVKGVTIVKPIVYGNVARYFGKKREEDGHTHQWTVYVKPYLNEDMSTYVKKIHFKLHESYNNPNRIMTKPPYELTETGWGEFEIVIKIYFHDPNERPVTIYHILKLFQTTPEIQLGKKSLVSEFYEEIVFQDPTALMQHLLNSNRPITLGAWRHNTDFEAKKESTMKAIIEARNKIRLEVIDLKEKLTLAKETIAKFKEEIAKISKAGGNFISPGIEFVIGGLAAVGAGFFTNPIDVIKVRLQLQGELEARSTYKKIYKNTLHAGYLIAKHEGICALQAGIIPALYFQVVLNGIRLGIYNTAKKYELITNDSGNTDIIKTAVVTGTAGCIGAVLGSPFYMIKTQLQAQSAQSIAVGYQHNYLGTWYAFKTLWKEGGIVALYRGWYAGIPRIFIGSATQLTTFDLAADWLRSSQVFINQPILLTFFASVIGGSCVAFTIQPFDVLATRLYNQRMDVEGKGTLYNGLLDAFVKIIRTEGLIGLYKGIFPTWMRIAPHTVLCLVFYEKLDQLYYNIFQN</sequence>
<dbReference type="AlphaFoldDB" id="A0A2A3EMP5"/>
<evidence type="ECO:0000256" key="3">
    <source>
        <dbReference type="ARBA" id="ARBA00022448"/>
    </source>
</evidence>
<protein>
    <recommendedName>
        <fullName evidence="20">YEATS domain-containing protein 4</fullName>
    </recommendedName>
</protein>
<keyword evidence="10" id="KW-0156">Chromatin regulator</keyword>
<dbReference type="Proteomes" id="UP000242457">
    <property type="component" value="Unassembled WGS sequence"/>
</dbReference>
<accession>A0A2A3EMP5</accession>
<keyword evidence="13 24" id="KW-0175">Coiled coil</keyword>
<dbReference type="InterPro" id="IPR055129">
    <property type="entry name" value="YEATS_dom"/>
</dbReference>
<keyword evidence="5" id="KW-0341">Growth regulation</keyword>
<keyword evidence="4" id="KW-1017">Isopeptide bond</keyword>
<dbReference type="PANTHER" id="PTHR45928:SF1">
    <property type="entry name" value="RE38146P"/>
    <property type="match status" value="1"/>
</dbReference>
<dbReference type="EMBL" id="KZ288215">
    <property type="protein sequence ID" value="PBC32542.1"/>
    <property type="molecule type" value="Genomic_DNA"/>
</dbReference>
<name>A0A2A3EMP5_APICC</name>
<feature type="repeat" description="Solcar" evidence="21">
    <location>
        <begin position="230"/>
        <end position="319"/>
    </location>
</feature>
<evidence type="ECO:0000256" key="6">
    <source>
        <dbReference type="ARBA" id="ARBA00022692"/>
    </source>
</evidence>
<dbReference type="PROSITE" id="PS51037">
    <property type="entry name" value="YEATS"/>
    <property type="match status" value="1"/>
</dbReference>
<keyword evidence="11" id="KW-1133">Transmembrane helix</keyword>
<keyword evidence="16" id="KW-0804">Transcription</keyword>
<evidence type="ECO:0000256" key="21">
    <source>
        <dbReference type="PROSITE-ProRule" id="PRU00282"/>
    </source>
</evidence>
<evidence type="ECO:0000256" key="12">
    <source>
        <dbReference type="ARBA" id="ARBA00023015"/>
    </source>
</evidence>
<evidence type="ECO:0000256" key="13">
    <source>
        <dbReference type="ARBA" id="ARBA00023054"/>
    </source>
</evidence>
<evidence type="ECO:0000256" key="15">
    <source>
        <dbReference type="ARBA" id="ARBA00023136"/>
    </source>
</evidence>
<dbReference type="FunFam" id="2.60.40.1970:FF:000002">
    <property type="entry name" value="YEATS domain-containing protein 4"/>
    <property type="match status" value="1"/>
</dbReference>
<feature type="domain" description="YEATS" evidence="25">
    <location>
        <begin position="15"/>
        <end position="158"/>
    </location>
</feature>
<evidence type="ECO:0000256" key="22">
    <source>
        <dbReference type="PROSITE-ProRule" id="PRU00376"/>
    </source>
</evidence>
<dbReference type="InterPro" id="IPR038704">
    <property type="entry name" value="YEAST_sf"/>
</dbReference>
<evidence type="ECO:0000256" key="11">
    <source>
        <dbReference type="ARBA" id="ARBA00022989"/>
    </source>
</evidence>
<feature type="repeat" description="Solcar" evidence="21">
    <location>
        <begin position="329"/>
        <end position="422"/>
    </location>
</feature>
<organism evidence="26 27">
    <name type="scientific">Apis cerana cerana</name>
    <name type="common">Oriental honeybee</name>
    <dbReference type="NCBI Taxonomy" id="94128"/>
    <lineage>
        <taxon>Eukaryota</taxon>
        <taxon>Metazoa</taxon>
        <taxon>Ecdysozoa</taxon>
        <taxon>Arthropoda</taxon>
        <taxon>Hexapoda</taxon>
        <taxon>Insecta</taxon>
        <taxon>Pterygota</taxon>
        <taxon>Neoptera</taxon>
        <taxon>Endopterygota</taxon>
        <taxon>Hymenoptera</taxon>
        <taxon>Apocrita</taxon>
        <taxon>Aculeata</taxon>
        <taxon>Apoidea</taxon>
        <taxon>Anthophila</taxon>
        <taxon>Apidae</taxon>
        <taxon>Apis</taxon>
    </lineage>
</organism>
<keyword evidence="6 21" id="KW-0812">Transmembrane</keyword>
<dbReference type="GO" id="GO:0005743">
    <property type="term" value="C:mitochondrial inner membrane"/>
    <property type="evidence" value="ECO:0007669"/>
    <property type="project" value="UniProtKB-SubCell"/>
</dbReference>
<keyword evidence="8" id="KW-0999">Mitochondrion inner membrane</keyword>
<evidence type="ECO:0000256" key="5">
    <source>
        <dbReference type="ARBA" id="ARBA00022604"/>
    </source>
</evidence>